<dbReference type="PANTHER" id="PTHR37451:SF3">
    <property type="entry name" value="MARVEL DOMAIN-CONTAINING PROTEIN"/>
    <property type="match status" value="1"/>
</dbReference>
<dbReference type="EMBL" id="MU005969">
    <property type="protein sequence ID" value="KAF2861911.1"/>
    <property type="molecule type" value="Genomic_DNA"/>
</dbReference>
<evidence type="ECO:0000256" key="2">
    <source>
        <dbReference type="SAM" id="Phobius"/>
    </source>
</evidence>
<name>A0A6A7C329_9PEZI</name>
<protein>
    <recommendedName>
        <fullName evidence="5">MARVEL domain-containing protein</fullName>
    </recommendedName>
</protein>
<keyword evidence="2" id="KW-1133">Transmembrane helix</keyword>
<sequence length="236" mass="25881">MPILKVKAGLHAAQSLFMTIEGCAGIVVVAKSVRFAGESQYLLGLCFCTVIALIYQLMGSLRNAAWTGRSIYIHAVVDLVFAILWFIAVVVITLAVSKGQVTSFEHVRIGRIGLAGLICVLFVGTTIISTKLVLDYRRTGELPRAKPPVFPDTWNIPVQAEPVKDKPYTKHWYRSSNGPSADDDLKESLHQGRARNSMQISTSWPAGGSTYVAPSALSPRSHDRTFSQSVFAEPYR</sequence>
<keyword evidence="2" id="KW-0812">Transmembrane</keyword>
<accession>A0A6A7C329</accession>
<evidence type="ECO:0000313" key="3">
    <source>
        <dbReference type="EMBL" id="KAF2861911.1"/>
    </source>
</evidence>
<keyword evidence="4" id="KW-1185">Reference proteome</keyword>
<feature type="transmembrane region" description="Helical" evidence="2">
    <location>
        <begin position="41"/>
        <end position="59"/>
    </location>
</feature>
<proteinExistence type="predicted"/>
<evidence type="ECO:0008006" key="5">
    <source>
        <dbReference type="Google" id="ProtNLM"/>
    </source>
</evidence>
<feature type="region of interest" description="Disordered" evidence="1">
    <location>
        <begin position="169"/>
        <end position="236"/>
    </location>
</feature>
<dbReference type="AlphaFoldDB" id="A0A6A7C329"/>
<dbReference type="OrthoDB" id="5284712at2759"/>
<feature type="transmembrane region" description="Helical" evidence="2">
    <location>
        <begin position="109"/>
        <end position="134"/>
    </location>
</feature>
<feature type="transmembrane region" description="Helical" evidence="2">
    <location>
        <begin position="12"/>
        <end position="29"/>
    </location>
</feature>
<feature type="compositionally biased region" description="Polar residues" evidence="1">
    <location>
        <begin position="194"/>
        <end position="204"/>
    </location>
</feature>
<dbReference type="PANTHER" id="PTHR37451">
    <property type="entry name" value="MARVEL DOMAIN"/>
    <property type="match status" value="1"/>
</dbReference>
<feature type="transmembrane region" description="Helical" evidence="2">
    <location>
        <begin position="71"/>
        <end position="97"/>
    </location>
</feature>
<dbReference type="Proteomes" id="UP000799421">
    <property type="component" value="Unassembled WGS sequence"/>
</dbReference>
<organism evidence="3 4">
    <name type="scientific">Piedraia hortae CBS 480.64</name>
    <dbReference type="NCBI Taxonomy" id="1314780"/>
    <lineage>
        <taxon>Eukaryota</taxon>
        <taxon>Fungi</taxon>
        <taxon>Dikarya</taxon>
        <taxon>Ascomycota</taxon>
        <taxon>Pezizomycotina</taxon>
        <taxon>Dothideomycetes</taxon>
        <taxon>Dothideomycetidae</taxon>
        <taxon>Capnodiales</taxon>
        <taxon>Piedraiaceae</taxon>
        <taxon>Piedraia</taxon>
    </lineage>
</organism>
<reference evidence="3" key="1">
    <citation type="journal article" date="2020" name="Stud. Mycol.">
        <title>101 Dothideomycetes genomes: a test case for predicting lifestyles and emergence of pathogens.</title>
        <authorList>
            <person name="Haridas S."/>
            <person name="Albert R."/>
            <person name="Binder M."/>
            <person name="Bloem J."/>
            <person name="Labutti K."/>
            <person name="Salamov A."/>
            <person name="Andreopoulos B."/>
            <person name="Baker S."/>
            <person name="Barry K."/>
            <person name="Bills G."/>
            <person name="Bluhm B."/>
            <person name="Cannon C."/>
            <person name="Castanera R."/>
            <person name="Culley D."/>
            <person name="Daum C."/>
            <person name="Ezra D."/>
            <person name="Gonzalez J."/>
            <person name="Henrissat B."/>
            <person name="Kuo A."/>
            <person name="Liang C."/>
            <person name="Lipzen A."/>
            <person name="Lutzoni F."/>
            <person name="Magnuson J."/>
            <person name="Mondo S."/>
            <person name="Nolan M."/>
            <person name="Ohm R."/>
            <person name="Pangilinan J."/>
            <person name="Park H.-J."/>
            <person name="Ramirez L."/>
            <person name="Alfaro M."/>
            <person name="Sun H."/>
            <person name="Tritt A."/>
            <person name="Yoshinaga Y."/>
            <person name="Zwiers L.-H."/>
            <person name="Turgeon B."/>
            <person name="Goodwin S."/>
            <person name="Spatafora J."/>
            <person name="Crous P."/>
            <person name="Grigoriev I."/>
        </authorList>
    </citation>
    <scope>NUCLEOTIDE SEQUENCE</scope>
    <source>
        <strain evidence="3">CBS 480.64</strain>
    </source>
</reference>
<gene>
    <name evidence="3" type="ORF">K470DRAFT_269440</name>
</gene>
<evidence type="ECO:0000256" key="1">
    <source>
        <dbReference type="SAM" id="MobiDB-lite"/>
    </source>
</evidence>
<keyword evidence="2" id="KW-0472">Membrane</keyword>
<evidence type="ECO:0000313" key="4">
    <source>
        <dbReference type="Proteomes" id="UP000799421"/>
    </source>
</evidence>